<dbReference type="CDD" id="cd00086">
    <property type="entry name" value="homeodomain"/>
    <property type="match status" value="1"/>
</dbReference>
<protein>
    <recommendedName>
        <fullName evidence="6">Homeobox domain-containing protein</fullName>
    </recommendedName>
</protein>
<dbReference type="PROSITE" id="PS50071">
    <property type="entry name" value="HOMEOBOX_2"/>
    <property type="match status" value="1"/>
</dbReference>
<dbReference type="InterPro" id="IPR001356">
    <property type="entry name" value="HD"/>
</dbReference>
<keyword evidence="3 4" id="KW-0539">Nucleus</keyword>
<organism evidence="7 8">
    <name type="scientific">Marasmius oreades</name>
    <name type="common">fairy-ring Marasmius</name>
    <dbReference type="NCBI Taxonomy" id="181124"/>
    <lineage>
        <taxon>Eukaryota</taxon>
        <taxon>Fungi</taxon>
        <taxon>Dikarya</taxon>
        <taxon>Basidiomycota</taxon>
        <taxon>Agaricomycotina</taxon>
        <taxon>Agaricomycetes</taxon>
        <taxon>Agaricomycetidae</taxon>
        <taxon>Agaricales</taxon>
        <taxon>Marasmiineae</taxon>
        <taxon>Marasmiaceae</taxon>
        <taxon>Marasmius</taxon>
    </lineage>
</organism>
<sequence length="308" mass="34618">MPTIPVSRSSSLTSVASDDAQADAARSRRKRFSNVQTMILENMYRHNSRPSRQERETLSKAGQIDVKSVTIWFQNKRQLERKSASHRVEGKLHHHSKRHSDNSRHSHSRPRSPVSRSPSLPVPLSSSFPPTVRPSLERVASRSELALPPEPQTPKRSPCTVTGRGNLPIWECMPSSPPGPLESPPARDFVEFGKLKRSITLEWACARRRMAEKEGGARAVGEEEEEGDEVDRIMSEKARAKMFNLPSKRRLERSVTWTMGDVRKVSAIREPSSLRRSESYNQQQDDDDVMRAALVLCGLGRGHGDGKS</sequence>
<feature type="region of interest" description="Disordered" evidence="5">
    <location>
        <begin position="1"/>
        <end position="30"/>
    </location>
</feature>
<feature type="region of interest" description="Disordered" evidence="5">
    <location>
        <begin position="82"/>
        <end position="162"/>
    </location>
</feature>
<keyword evidence="2 3" id="KW-0371">Homeobox</keyword>
<dbReference type="EMBL" id="CM032186">
    <property type="protein sequence ID" value="KAG7091257.1"/>
    <property type="molecule type" value="Genomic_DNA"/>
</dbReference>
<evidence type="ECO:0000259" key="6">
    <source>
        <dbReference type="PROSITE" id="PS50071"/>
    </source>
</evidence>
<dbReference type="InterPro" id="IPR051000">
    <property type="entry name" value="Homeobox_DNA-bind_prot"/>
</dbReference>
<feature type="compositionally biased region" description="Low complexity" evidence="5">
    <location>
        <begin position="7"/>
        <end position="24"/>
    </location>
</feature>
<dbReference type="KEGG" id="more:E1B28_010306"/>
<evidence type="ECO:0000313" key="8">
    <source>
        <dbReference type="Proteomes" id="UP001049176"/>
    </source>
</evidence>
<dbReference type="GO" id="GO:0006357">
    <property type="term" value="P:regulation of transcription by RNA polymerase II"/>
    <property type="evidence" value="ECO:0007669"/>
    <property type="project" value="TreeGrafter"/>
</dbReference>
<dbReference type="GO" id="GO:0000978">
    <property type="term" value="F:RNA polymerase II cis-regulatory region sequence-specific DNA binding"/>
    <property type="evidence" value="ECO:0007669"/>
    <property type="project" value="TreeGrafter"/>
</dbReference>
<name>A0A9P7RX24_9AGAR</name>
<dbReference type="AlphaFoldDB" id="A0A9P7RX24"/>
<evidence type="ECO:0000256" key="3">
    <source>
        <dbReference type="PROSITE-ProRule" id="PRU00108"/>
    </source>
</evidence>
<dbReference type="SMART" id="SM00389">
    <property type="entry name" value="HOX"/>
    <property type="match status" value="1"/>
</dbReference>
<evidence type="ECO:0000256" key="5">
    <source>
        <dbReference type="SAM" id="MobiDB-lite"/>
    </source>
</evidence>
<feature type="compositionally biased region" description="Basic and acidic residues" evidence="5">
    <location>
        <begin position="82"/>
        <end position="91"/>
    </location>
</feature>
<dbReference type="SUPFAM" id="SSF46689">
    <property type="entry name" value="Homeodomain-like"/>
    <property type="match status" value="1"/>
</dbReference>
<dbReference type="RefSeq" id="XP_043007727.1">
    <property type="nucleotide sequence ID" value="XM_043155262.1"/>
</dbReference>
<dbReference type="PANTHER" id="PTHR24324">
    <property type="entry name" value="HOMEOBOX PROTEIN HHEX"/>
    <property type="match status" value="1"/>
</dbReference>
<dbReference type="Pfam" id="PF00046">
    <property type="entry name" value="Homeodomain"/>
    <property type="match status" value="1"/>
</dbReference>
<evidence type="ECO:0000256" key="4">
    <source>
        <dbReference type="RuleBase" id="RU000682"/>
    </source>
</evidence>
<evidence type="ECO:0000313" key="7">
    <source>
        <dbReference type="EMBL" id="KAG7091257.1"/>
    </source>
</evidence>
<dbReference type="OrthoDB" id="6159439at2759"/>
<dbReference type="PANTHER" id="PTHR24324:SF9">
    <property type="entry name" value="HOMEOBOX DOMAIN-CONTAINING PROTEIN"/>
    <property type="match status" value="1"/>
</dbReference>
<dbReference type="Proteomes" id="UP001049176">
    <property type="component" value="Chromosome 6"/>
</dbReference>
<evidence type="ECO:0000256" key="1">
    <source>
        <dbReference type="ARBA" id="ARBA00023125"/>
    </source>
</evidence>
<dbReference type="GO" id="GO:0030154">
    <property type="term" value="P:cell differentiation"/>
    <property type="evidence" value="ECO:0007669"/>
    <property type="project" value="TreeGrafter"/>
</dbReference>
<gene>
    <name evidence="7" type="ORF">E1B28_010306</name>
</gene>
<keyword evidence="8" id="KW-1185">Reference proteome</keyword>
<evidence type="ECO:0000256" key="2">
    <source>
        <dbReference type="ARBA" id="ARBA00023155"/>
    </source>
</evidence>
<feature type="compositionally biased region" description="Low complexity" evidence="5">
    <location>
        <begin position="111"/>
        <end position="130"/>
    </location>
</feature>
<reference evidence="7" key="1">
    <citation type="journal article" date="2021" name="Genome Biol. Evol.">
        <title>The assembled and annotated genome of the fairy-ring fungus Marasmius oreades.</title>
        <authorList>
            <person name="Hiltunen M."/>
            <person name="Ament-Velasquez S.L."/>
            <person name="Johannesson H."/>
        </authorList>
    </citation>
    <scope>NUCLEOTIDE SEQUENCE</scope>
    <source>
        <strain evidence="7">03SP1</strain>
    </source>
</reference>
<dbReference type="GO" id="GO:0005634">
    <property type="term" value="C:nucleus"/>
    <property type="evidence" value="ECO:0007669"/>
    <property type="project" value="UniProtKB-SubCell"/>
</dbReference>
<dbReference type="Gene3D" id="1.10.10.60">
    <property type="entry name" value="Homeodomain-like"/>
    <property type="match status" value="1"/>
</dbReference>
<comment type="subcellular location">
    <subcellularLocation>
        <location evidence="3 4">Nucleus</location>
    </subcellularLocation>
</comment>
<dbReference type="InterPro" id="IPR009057">
    <property type="entry name" value="Homeodomain-like_sf"/>
</dbReference>
<keyword evidence="1 3" id="KW-0238">DNA-binding</keyword>
<proteinExistence type="predicted"/>
<dbReference type="GeneID" id="66079382"/>
<accession>A0A9P7RX24</accession>
<feature type="DNA-binding region" description="Homeobox" evidence="3">
    <location>
        <begin position="25"/>
        <end position="84"/>
    </location>
</feature>
<feature type="domain" description="Homeobox" evidence="6">
    <location>
        <begin position="23"/>
        <end position="83"/>
    </location>
</feature>
<comment type="caution">
    <text evidence="7">The sequence shown here is derived from an EMBL/GenBank/DDBJ whole genome shotgun (WGS) entry which is preliminary data.</text>
</comment>